<dbReference type="InterPro" id="IPR002502">
    <property type="entry name" value="Amidase_domain"/>
</dbReference>
<proteinExistence type="predicted"/>
<dbReference type="SUPFAM" id="SSF47090">
    <property type="entry name" value="PGBD-like"/>
    <property type="match status" value="1"/>
</dbReference>
<keyword evidence="5" id="KW-1185">Reference proteome</keyword>
<name>A0ABX8BDH2_9ACTN</name>
<dbReference type="InterPro" id="IPR002477">
    <property type="entry name" value="Peptidoglycan-bd-like"/>
</dbReference>
<dbReference type="InterPro" id="IPR036365">
    <property type="entry name" value="PGBD-like_sf"/>
</dbReference>
<dbReference type="EMBL" id="CP074133">
    <property type="protein sequence ID" value="QUX20296.1"/>
    <property type="molecule type" value="Genomic_DNA"/>
</dbReference>
<organism evidence="4 5">
    <name type="scientific">Nocardiopsis changdeensis</name>
    <dbReference type="NCBI Taxonomy" id="2831969"/>
    <lineage>
        <taxon>Bacteria</taxon>
        <taxon>Bacillati</taxon>
        <taxon>Actinomycetota</taxon>
        <taxon>Actinomycetes</taxon>
        <taxon>Streptosporangiales</taxon>
        <taxon>Nocardiopsidaceae</taxon>
        <taxon>Nocardiopsis</taxon>
    </lineage>
</organism>
<dbReference type="RefSeq" id="WP_220561491.1">
    <property type="nucleotide sequence ID" value="NZ_CP074133.1"/>
</dbReference>
<dbReference type="Gene3D" id="3.40.80.10">
    <property type="entry name" value="Peptidoglycan recognition protein-like"/>
    <property type="match status" value="1"/>
</dbReference>
<evidence type="ECO:0000256" key="1">
    <source>
        <dbReference type="SAM" id="MobiDB-lite"/>
    </source>
</evidence>
<feature type="compositionally biased region" description="Pro residues" evidence="1">
    <location>
        <begin position="179"/>
        <end position="198"/>
    </location>
</feature>
<accession>A0ABX8BDH2</accession>
<feature type="domain" description="N-acetylmuramoyl-L-alanine amidase" evidence="3">
    <location>
        <begin position="27"/>
        <end position="154"/>
    </location>
</feature>
<dbReference type="InterPro" id="IPR036366">
    <property type="entry name" value="PGBDSf"/>
</dbReference>
<feature type="region of interest" description="Disordered" evidence="1">
    <location>
        <begin position="169"/>
        <end position="203"/>
    </location>
</feature>
<dbReference type="CDD" id="cd06583">
    <property type="entry name" value="PGRP"/>
    <property type="match status" value="1"/>
</dbReference>
<evidence type="ECO:0000259" key="2">
    <source>
        <dbReference type="Pfam" id="PF01471"/>
    </source>
</evidence>
<sequence length="288" mass="31948">MPEPDKLQWRSDFGWSKSSPAGKAYPKRGLVVHYDSSDQNLANKPHSACEAYWKRTRGFHTGPSRGWADIGYSWGCCSHGYVMEGRGLFRTQAAQPGGNSTYYSVTLMTGPRDEVTPAQINAVRQLREWLMEPTSSISGTVKGHRDFIATSCPGDKAYRMVRDGTFTKPAVWGDDTPDVPEPTEPAPNPAPKPKPPATRAPGFPLPKGYYFGPRSGPAHSVSGYYSHREDLRAWQRRMRDRGWVISVDGLYGKQTEGVARAFQAEKRLLVDGKIGADTWKAAWEAPVT</sequence>
<dbReference type="InterPro" id="IPR036505">
    <property type="entry name" value="Amidase/PGRP_sf"/>
</dbReference>
<dbReference type="Pfam" id="PF01510">
    <property type="entry name" value="Amidase_2"/>
    <property type="match status" value="1"/>
</dbReference>
<feature type="domain" description="Peptidoglycan binding-like" evidence="2">
    <location>
        <begin position="228"/>
        <end position="281"/>
    </location>
</feature>
<evidence type="ECO:0000313" key="5">
    <source>
        <dbReference type="Proteomes" id="UP000676079"/>
    </source>
</evidence>
<gene>
    <name evidence="4" type="ORF">KGD84_17355</name>
</gene>
<evidence type="ECO:0000259" key="3">
    <source>
        <dbReference type="Pfam" id="PF01510"/>
    </source>
</evidence>
<dbReference type="PANTHER" id="PTHR11022">
    <property type="entry name" value="PEPTIDOGLYCAN RECOGNITION PROTEIN"/>
    <property type="match status" value="1"/>
</dbReference>
<reference evidence="4 5" key="1">
    <citation type="submission" date="2021-05" db="EMBL/GenBank/DDBJ databases">
        <title>Direct Submission.</title>
        <authorList>
            <person name="Li K."/>
            <person name="Gao J."/>
        </authorList>
    </citation>
    <scope>NUCLEOTIDE SEQUENCE [LARGE SCALE GENOMIC DNA]</scope>
    <source>
        <strain evidence="4 5">Mg02</strain>
    </source>
</reference>
<dbReference type="InterPro" id="IPR015510">
    <property type="entry name" value="PGRP"/>
</dbReference>
<dbReference type="Pfam" id="PF01471">
    <property type="entry name" value="PG_binding_1"/>
    <property type="match status" value="1"/>
</dbReference>
<evidence type="ECO:0000313" key="4">
    <source>
        <dbReference type="EMBL" id="QUX20296.1"/>
    </source>
</evidence>
<dbReference type="Proteomes" id="UP000676079">
    <property type="component" value="Chromosome"/>
</dbReference>
<dbReference type="PANTHER" id="PTHR11022:SF41">
    <property type="entry name" value="PEPTIDOGLYCAN-RECOGNITION PROTEIN LC-RELATED"/>
    <property type="match status" value="1"/>
</dbReference>
<dbReference type="Gene3D" id="1.10.101.10">
    <property type="entry name" value="PGBD-like superfamily/PGBD"/>
    <property type="match status" value="1"/>
</dbReference>
<protein>
    <submittedName>
        <fullName evidence="4">N-acetylmuramoyl-L-alanine amidase</fullName>
    </submittedName>
</protein>
<dbReference type="SUPFAM" id="SSF55846">
    <property type="entry name" value="N-acetylmuramoyl-L-alanine amidase-like"/>
    <property type="match status" value="1"/>
</dbReference>